<dbReference type="Pfam" id="PF07739">
    <property type="entry name" value="TipAS"/>
    <property type="match status" value="1"/>
</dbReference>
<dbReference type="Pfam" id="PF13411">
    <property type="entry name" value="MerR_1"/>
    <property type="match status" value="1"/>
</dbReference>
<dbReference type="GO" id="GO:0003700">
    <property type="term" value="F:DNA-binding transcription factor activity"/>
    <property type="evidence" value="ECO:0007669"/>
    <property type="project" value="InterPro"/>
</dbReference>
<evidence type="ECO:0000313" key="7">
    <source>
        <dbReference type="Proteomes" id="UP000324269"/>
    </source>
</evidence>
<evidence type="ECO:0000313" key="6">
    <source>
        <dbReference type="EMBL" id="TYS88668.1"/>
    </source>
</evidence>
<name>A0A5D4U3Z8_9BACI</name>
<keyword evidence="2" id="KW-0238">DNA-binding</keyword>
<evidence type="ECO:0000256" key="2">
    <source>
        <dbReference type="ARBA" id="ARBA00023125"/>
    </source>
</evidence>
<reference evidence="6 7" key="1">
    <citation type="submission" date="2019-08" db="EMBL/GenBank/DDBJ databases">
        <title>Bacillus genomes from the desert of Cuatro Cienegas, Coahuila.</title>
        <authorList>
            <person name="Olmedo-Alvarez G."/>
        </authorList>
    </citation>
    <scope>NUCLEOTIDE SEQUENCE [LARGE SCALE GENOMIC DNA]</scope>
    <source>
        <strain evidence="6 7">CH87b_3T</strain>
    </source>
</reference>
<dbReference type="SMART" id="SM00422">
    <property type="entry name" value="HTH_MERR"/>
    <property type="match status" value="1"/>
</dbReference>
<dbReference type="OrthoDB" id="9814833at2"/>
<dbReference type="PANTHER" id="PTHR30204">
    <property type="entry name" value="REDOX-CYCLING DRUG-SENSING TRANSCRIPTIONAL ACTIVATOR SOXR"/>
    <property type="match status" value="1"/>
</dbReference>
<dbReference type="PANTHER" id="PTHR30204:SF90">
    <property type="entry name" value="HTH-TYPE TRANSCRIPTIONAL ACTIVATOR MTA"/>
    <property type="match status" value="1"/>
</dbReference>
<evidence type="ECO:0000256" key="1">
    <source>
        <dbReference type="ARBA" id="ARBA00023015"/>
    </source>
</evidence>
<keyword evidence="4" id="KW-0804">Transcription</keyword>
<protein>
    <submittedName>
        <fullName evidence="6">MerR family transcriptional regulator</fullName>
    </submittedName>
</protein>
<dbReference type="AlphaFoldDB" id="A0A5D4U3Z8"/>
<dbReference type="InterPro" id="IPR012925">
    <property type="entry name" value="TipAS_dom"/>
</dbReference>
<gene>
    <name evidence="6" type="ORF">FZC85_04445</name>
</gene>
<organism evidence="6 7">
    <name type="scientific">Rossellomorea aquimaris</name>
    <dbReference type="NCBI Taxonomy" id="189382"/>
    <lineage>
        <taxon>Bacteria</taxon>
        <taxon>Bacillati</taxon>
        <taxon>Bacillota</taxon>
        <taxon>Bacilli</taxon>
        <taxon>Bacillales</taxon>
        <taxon>Bacillaceae</taxon>
        <taxon>Rossellomorea</taxon>
    </lineage>
</organism>
<dbReference type="RefSeq" id="WP_148967965.1">
    <property type="nucleotide sequence ID" value="NZ_CANLNA010000001.1"/>
</dbReference>
<dbReference type="PROSITE" id="PS50937">
    <property type="entry name" value="HTH_MERR_2"/>
    <property type="match status" value="1"/>
</dbReference>
<accession>A0A5D4U3Z8</accession>
<dbReference type="EMBL" id="VTEZ01000001">
    <property type="protein sequence ID" value="TYS88668.1"/>
    <property type="molecule type" value="Genomic_DNA"/>
</dbReference>
<sequence>MEYTVKKLGEIAGVSTRTLRYYDEIELLKPARTNSSGYRIYGQKEVDRLQQILFYKELGVGLDEIKDILDDPAFDATHALREHRETLMARRAQLDQLIANVDKTLRVKEGRITMSDKEKFEGFKEKMVEENEKKYGEEVRGKYGDKAVDESNARVMNMSQEDHEKITALEQEIKQTLGEAFQTGNPASDAAQKAADLHRQWISFYWGHYSKEAHAGLAQMYVDDDRFKAYYDAEQDGVAEFLRDAIHIYTGQEKEVE</sequence>
<keyword evidence="1" id="KW-0805">Transcription regulation</keyword>
<feature type="domain" description="HTH merR-type" evidence="5">
    <location>
        <begin position="1"/>
        <end position="71"/>
    </location>
</feature>
<dbReference type="PRINTS" id="PR00040">
    <property type="entry name" value="HTHMERR"/>
</dbReference>
<dbReference type="Gene3D" id="1.10.1660.10">
    <property type="match status" value="1"/>
</dbReference>
<dbReference type="InterPro" id="IPR009061">
    <property type="entry name" value="DNA-bd_dom_put_sf"/>
</dbReference>
<dbReference type="Proteomes" id="UP000324269">
    <property type="component" value="Unassembled WGS sequence"/>
</dbReference>
<evidence type="ECO:0000256" key="4">
    <source>
        <dbReference type="ARBA" id="ARBA00023163"/>
    </source>
</evidence>
<dbReference type="InterPro" id="IPR036244">
    <property type="entry name" value="TipA-like_antibiotic-bd"/>
</dbReference>
<keyword evidence="3" id="KW-0010">Activator</keyword>
<evidence type="ECO:0000256" key="3">
    <source>
        <dbReference type="ARBA" id="ARBA00023159"/>
    </source>
</evidence>
<dbReference type="SUPFAM" id="SSF46955">
    <property type="entry name" value="Putative DNA-binding domain"/>
    <property type="match status" value="1"/>
</dbReference>
<dbReference type="Gene3D" id="1.10.490.50">
    <property type="entry name" value="Antibiotic binding domain of TipA-like multidrug resistance regulators"/>
    <property type="match status" value="1"/>
</dbReference>
<comment type="caution">
    <text evidence="6">The sequence shown here is derived from an EMBL/GenBank/DDBJ whole genome shotgun (WGS) entry which is preliminary data.</text>
</comment>
<dbReference type="GO" id="GO:0003677">
    <property type="term" value="F:DNA binding"/>
    <property type="evidence" value="ECO:0007669"/>
    <property type="project" value="UniProtKB-KW"/>
</dbReference>
<evidence type="ECO:0000259" key="5">
    <source>
        <dbReference type="PROSITE" id="PS50937"/>
    </source>
</evidence>
<proteinExistence type="predicted"/>
<dbReference type="InterPro" id="IPR000551">
    <property type="entry name" value="MerR-type_HTH_dom"/>
</dbReference>
<dbReference type="CDD" id="cd01106">
    <property type="entry name" value="HTH_TipAL-Mta"/>
    <property type="match status" value="1"/>
</dbReference>
<dbReference type="SUPFAM" id="SSF89082">
    <property type="entry name" value="Antibiotic binding domain of TipA-like multidrug resistance regulators"/>
    <property type="match status" value="1"/>
</dbReference>
<dbReference type="InterPro" id="IPR047057">
    <property type="entry name" value="MerR_fam"/>
</dbReference>